<dbReference type="Proteomes" id="UP000606003">
    <property type="component" value="Unassembled WGS sequence"/>
</dbReference>
<dbReference type="RefSeq" id="WP_190923338.1">
    <property type="nucleotide sequence ID" value="NZ_JACXAC010000002.1"/>
</dbReference>
<organism evidence="2 3">
    <name type="scientific">Hymenobacter armeniacus</name>
    <dbReference type="NCBI Taxonomy" id="2771358"/>
    <lineage>
        <taxon>Bacteria</taxon>
        <taxon>Pseudomonadati</taxon>
        <taxon>Bacteroidota</taxon>
        <taxon>Cytophagia</taxon>
        <taxon>Cytophagales</taxon>
        <taxon>Hymenobacteraceae</taxon>
        <taxon>Hymenobacter</taxon>
    </lineage>
</organism>
<protein>
    <submittedName>
        <fullName evidence="2">Phage tail protein</fullName>
    </submittedName>
</protein>
<proteinExistence type="predicted"/>
<evidence type="ECO:0000313" key="2">
    <source>
        <dbReference type="EMBL" id="MBD2722085.1"/>
    </source>
</evidence>
<name>A0ABR8JQ16_9BACT</name>
<dbReference type="InterPro" id="IPR037053">
    <property type="entry name" value="Phage_tail_collar_dom_sf"/>
</dbReference>
<dbReference type="Gene3D" id="3.90.1340.10">
    <property type="entry name" value="Phage tail collar domain"/>
    <property type="match status" value="1"/>
</dbReference>
<sequence>MDEYIGIVKLFAGNFAPQNWAFCNGQLMSIAQNSALFSILGTTYGGDGQTTFALPNLMGRVAVGAGNGGGLPPVMPGEIAGTASVTLTTGNLPAHNHQMQVSSGSATTNNPANNVLAVDNGVTSDESPVTVNTYREAADLVPASPNAIGMVGNSQPVSLMQPYLGMNYIICLNGLYPPRS</sequence>
<feature type="domain" description="Phage tail collar" evidence="1">
    <location>
        <begin position="6"/>
        <end position="61"/>
    </location>
</feature>
<dbReference type="SUPFAM" id="SSF88874">
    <property type="entry name" value="Receptor-binding domain of short tail fibre protein gp12"/>
    <property type="match status" value="1"/>
</dbReference>
<evidence type="ECO:0000313" key="3">
    <source>
        <dbReference type="Proteomes" id="UP000606003"/>
    </source>
</evidence>
<comment type="caution">
    <text evidence="2">The sequence shown here is derived from an EMBL/GenBank/DDBJ whole genome shotgun (WGS) entry which is preliminary data.</text>
</comment>
<reference evidence="2 3" key="1">
    <citation type="submission" date="2020-09" db="EMBL/GenBank/DDBJ databases">
        <authorList>
            <person name="Kim M.K."/>
        </authorList>
    </citation>
    <scope>NUCLEOTIDE SEQUENCE [LARGE SCALE GENOMIC DNA]</scope>
    <source>
        <strain evidence="2 3">BT189</strain>
    </source>
</reference>
<accession>A0ABR8JQ16</accession>
<dbReference type="EMBL" id="JACXAC010000002">
    <property type="protein sequence ID" value="MBD2722085.1"/>
    <property type="molecule type" value="Genomic_DNA"/>
</dbReference>
<evidence type="ECO:0000259" key="1">
    <source>
        <dbReference type="Pfam" id="PF07484"/>
    </source>
</evidence>
<keyword evidence="3" id="KW-1185">Reference proteome</keyword>
<dbReference type="InterPro" id="IPR011083">
    <property type="entry name" value="Phage_tail_collar_dom"/>
</dbReference>
<gene>
    <name evidence="2" type="ORF">IC234_08085</name>
</gene>
<dbReference type="Pfam" id="PF07484">
    <property type="entry name" value="Collar"/>
    <property type="match status" value="1"/>
</dbReference>